<reference evidence="11 12" key="1">
    <citation type="submission" date="2022-11" db="EMBL/GenBank/DDBJ databases">
        <title>Spartinivicinus poritis sp. nov., isolated from scleractinian coral Porites lutea.</title>
        <authorList>
            <person name="Zhang G."/>
            <person name="Cai L."/>
            <person name="Wei Q."/>
        </authorList>
    </citation>
    <scope>NUCLEOTIDE SEQUENCE [LARGE SCALE GENOMIC DNA]</scope>
    <source>
        <strain evidence="11 12">A2-2</strain>
    </source>
</reference>
<evidence type="ECO:0000256" key="3">
    <source>
        <dbReference type="ARBA" id="ARBA00022630"/>
    </source>
</evidence>
<feature type="domain" description="Acetyl-CoA dehydrogenase-like C-terminal" evidence="10">
    <location>
        <begin position="479"/>
        <end position="586"/>
    </location>
</feature>
<dbReference type="Pfam" id="PF02770">
    <property type="entry name" value="Acyl-CoA_dh_M"/>
    <property type="match status" value="1"/>
</dbReference>
<dbReference type="EMBL" id="JAPMOU010000038">
    <property type="protein sequence ID" value="MDE1464580.1"/>
    <property type="molecule type" value="Genomic_DNA"/>
</dbReference>
<evidence type="ECO:0000256" key="5">
    <source>
        <dbReference type="ARBA" id="ARBA00023002"/>
    </source>
</evidence>
<comment type="similarity">
    <text evidence="2 6">Belongs to the acyl-CoA dehydrogenase family.</text>
</comment>
<evidence type="ECO:0000256" key="1">
    <source>
        <dbReference type="ARBA" id="ARBA00001974"/>
    </source>
</evidence>
<dbReference type="Pfam" id="PF02771">
    <property type="entry name" value="Acyl-CoA_dh_N"/>
    <property type="match status" value="1"/>
</dbReference>
<evidence type="ECO:0000256" key="6">
    <source>
        <dbReference type="RuleBase" id="RU362125"/>
    </source>
</evidence>
<dbReference type="InterPro" id="IPR046373">
    <property type="entry name" value="Acyl-CoA_Oxase/DH_mid-dom_sf"/>
</dbReference>
<dbReference type="Pfam" id="PF12806">
    <property type="entry name" value="Acyl-CoA_dh_C"/>
    <property type="match status" value="1"/>
</dbReference>
<evidence type="ECO:0000259" key="7">
    <source>
        <dbReference type="Pfam" id="PF00441"/>
    </source>
</evidence>
<dbReference type="InterPro" id="IPR037069">
    <property type="entry name" value="AcylCoA_DH/ox_N_sf"/>
</dbReference>
<dbReference type="SUPFAM" id="SSF56645">
    <property type="entry name" value="Acyl-CoA dehydrogenase NM domain-like"/>
    <property type="match status" value="1"/>
</dbReference>
<feature type="domain" description="Acyl-CoA dehydrogenase/oxidase C-terminal" evidence="7">
    <location>
        <begin position="281"/>
        <end position="449"/>
    </location>
</feature>
<dbReference type="Pfam" id="PF00441">
    <property type="entry name" value="Acyl-CoA_dh_1"/>
    <property type="match status" value="1"/>
</dbReference>
<name>A0ABT5UEG8_9GAMM</name>
<keyword evidence="3 6" id="KW-0285">Flavoprotein</keyword>
<dbReference type="InterPro" id="IPR052166">
    <property type="entry name" value="Diverse_Acyl-CoA_DH"/>
</dbReference>
<dbReference type="InterPro" id="IPR013786">
    <property type="entry name" value="AcylCoA_DH/ox_N"/>
</dbReference>
<dbReference type="InterPro" id="IPR006091">
    <property type="entry name" value="Acyl-CoA_Oxase/DH_mid-dom"/>
</dbReference>
<evidence type="ECO:0000256" key="4">
    <source>
        <dbReference type="ARBA" id="ARBA00022827"/>
    </source>
</evidence>
<dbReference type="Gene3D" id="2.40.110.10">
    <property type="entry name" value="Butyryl-CoA Dehydrogenase, subunit A, domain 2"/>
    <property type="match status" value="1"/>
</dbReference>
<feature type="domain" description="Acyl-CoA dehydrogenase/oxidase N-terminal" evidence="9">
    <location>
        <begin position="82"/>
        <end position="160"/>
    </location>
</feature>
<protein>
    <submittedName>
        <fullName evidence="11">Acyl-CoA dehydrogenase C-terminal domain-containing protein</fullName>
    </submittedName>
</protein>
<keyword evidence="5 6" id="KW-0560">Oxidoreductase</keyword>
<dbReference type="Proteomes" id="UP001528823">
    <property type="component" value="Unassembled WGS sequence"/>
</dbReference>
<dbReference type="InterPro" id="IPR009100">
    <property type="entry name" value="AcylCoA_DH/oxidase_NM_dom_sf"/>
</dbReference>
<dbReference type="Gene3D" id="1.10.540.10">
    <property type="entry name" value="Acyl-CoA dehydrogenase/oxidase, N-terminal domain"/>
    <property type="match status" value="1"/>
</dbReference>
<evidence type="ECO:0000313" key="12">
    <source>
        <dbReference type="Proteomes" id="UP001528823"/>
    </source>
</evidence>
<dbReference type="RefSeq" id="WP_274690905.1">
    <property type="nucleotide sequence ID" value="NZ_JAPMOU010000038.1"/>
</dbReference>
<dbReference type="PANTHER" id="PTHR42803:SF1">
    <property type="entry name" value="BROAD-SPECIFICITY LINEAR ACYL-COA DEHYDROGENASE FADE5"/>
    <property type="match status" value="1"/>
</dbReference>
<evidence type="ECO:0000259" key="10">
    <source>
        <dbReference type="Pfam" id="PF12806"/>
    </source>
</evidence>
<proteinExistence type="inferred from homology"/>
<accession>A0ABT5UEG8</accession>
<dbReference type="InterPro" id="IPR025878">
    <property type="entry name" value="Acyl-CoA_dh-like_C_dom"/>
</dbReference>
<evidence type="ECO:0000259" key="9">
    <source>
        <dbReference type="Pfam" id="PF02771"/>
    </source>
</evidence>
<evidence type="ECO:0000256" key="2">
    <source>
        <dbReference type="ARBA" id="ARBA00009347"/>
    </source>
</evidence>
<comment type="cofactor">
    <cofactor evidence="1 6">
        <name>FAD</name>
        <dbReference type="ChEBI" id="CHEBI:57692"/>
    </cofactor>
</comment>
<keyword evidence="12" id="KW-1185">Reference proteome</keyword>
<comment type="caution">
    <text evidence="11">The sequence shown here is derived from an EMBL/GenBank/DDBJ whole genome shotgun (WGS) entry which is preliminary data.</text>
</comment>
<dbReference type="InterPro" id="IPR036250">
    <property type="entry name" value="AcylCo_DH-like_C"/>
</dbReference>
<sequence length="591" mass="65155">MTLHYQAPLQDIEFIFSELLNNAKLDQLPRFAEVTPDLVMAMISEGAKLCEQELFLCYAEGDQVGCLYNPGDKSVETPPSFKQAYQRYVTAGWNGVTLDEAYGGQALPHLVGFVMEELSCATNLAFSAYPGLTGGAINCISAHASETLKQHYLPPMAEGKWSGTMCLTEPQCGTDLGLIKTKATPSNDSDQFRITGTKIWITSGEHDLTDNIIHLVLAKLPNAPASTKGISLFLVPKQLPDGSRNGVSCGGVEHKMGLNGSATCVMNFEDAIGWLVGPPHGGLRCMFTMMNNARLMVGLQGLGLAETAYQTALTFAKERLQSRAITGAKFPELPADPIIVHPDVRRMLLRQKVMNEGNRALAYWVGVEIDISEYHPDKAERQQANDFIQLMTPVVKAFLTDEGSLCCNLALQTLGGAGYTKDWGIEQLVRDVRITRIYEGTNGIQALDLVGRKLPLYQGRLFAVLLTKINQLIEPYTDSPHFAQQQQTINQLKETTQWLAINGSKDPEQAAAVATPYLRLVALVCLGALWLKMAALAKQSLRQDTFQKDFYQAKIKSAHFFFSKVLPEVEFLCTDIHSGKTSLMDFELDEF</sequence>
<evidence type="ECO:0000259" key="8">
    <source>
        <dbReference type="Pfam" id="PF02770"/>
    </source>
</evidence>
<keyword evidence="4 6" id="KW-0274">FAD</keyword>
<organism evidence="11 12">
    <name type="scientific">Spartinivicinus poritis</name>
    <dbReference type="NCBI Taxonomy" id="2994640"/>
    <lineage>
        <taxon>Bacteria</taxon>
        <taxon>Pseudomonadati</taxon>
        <taxon>Pseudomonadota</taxon>
        <taxon>Gammaproteobacteria</taxon>
        <taxon>Oceanospirillales</taxon>
        <taxon>Zooshikellaceae</taxon>
        <taxon>Spartinivicinus</taxon>
    </lineage>
</organism>
<dbReference type="PANTHER" id="PTHR42803">
    <property type="entry name" value="ACYL-COA DEHYDROGENASE"/>
    <property type="match status" value="1"/>
</dbReference>
<dbReference type="InterPro" id="IPR009075">
    <property type="entry name" value="AcylCo_DH/oxidase_C"/>
</dbReference>
<gene>
    <name evidence="11" type="ORF">ORQ98_21690</name>
</gene>
<dbReference type="Gene3D" id="1.20.140.10">
    <property type="entry name" value="Butyryl-CoA Dehydrogenase, subunit A, domain 3"/>
    <property type="match status" value="1"/>
</dbReference>
<dbReference type="SUPFAM" id="SSF47203">
    <property type="entry name" value="Acyl-CoA dehydrogenase C-terminal domain-like"/>
    <property type="match status" value="1"/>
</dbReference>
<evidence type="ECO:0000313" key="11">
    <source>
        <dbReference type="EMBL" id="MDE1464580.1"/>
    </source>
</evidence>
<feature type="domain" description="Acyl-CoA oxidase/dehydrogenase middle" evidence="8">
    <location>
        <begin position="165"/>
        <end position="270"/>
    </location>
</feature>